<gene>
    <name evidence="3" type="ORF">DLAC_11832</name>
</gene>
<protein>
    <submittedName>
        <fullName evidence="3">Uncharacterized protein</fullName>
    </submittedName>
</protein>
<evidence type="ECO:0000313" key="4">
    <source>
        <dbReference type="Proteomes" id="UP000076078"/>
    </source>
</evidence>
<feature type="chain" id="PRO_5007592803" evidence="2">
    <location>
        <begin position="19"/>
        <end position="97"/>
    </location>
</feature>
<dbReference type="EMBL" id="LODT01000051">
    <property type="protein sequence ID" value="KYQ88224.1"/>
    <property type="molecule type" value="Genomic_DNA"/>
</dbReference>
<feature type="region of interest" description="Disordered" evidence="1">
    <location>
        <begin position="38"/>
        <end position="60"/>
    </location>
</feature>
<evidence type="ECO:0000256" key="1">
    <source>
        <dbReference type="SAM" id="MobiDB-lite"/>
    </source>
</evidence>
<evidence type="ECO:0000313" key="3">
    <source>
        <dbReference type="EMBL" id="KYQ88224.1"/>
    </source>
</evidence>
<dbReference type="Proteomes" id="UP000076078">
    <property type="component" value="Unassembled WGS sequence"/>
</dbReference>
<keyword evidence="2" id="KW-0732">Signal</keyword>
<comment type="caution">
    <text evidence="3">The sequence shown here is derived from an EMBL/GenBank/DDBJ whole genome shotgun (WGS) entry which is preliminary data.</text>
</comment>
<evidence type="ECO:0000256" key="2">
    <source>
        <dbReference type="SAM" id="SignalP"/>
    </source>
</evidence>
<dbReference type="AlphaFoldDB" id="A0A151Z335"/>
<organism evidence="3 4">
    <name type="scientific">Tieghemostelium lacteum</name>
    <name type="common">Slime mold</name>
    <name type="synonym">Dictyostelium lacteum</name>
    <dbReference type="NCBI Taxonomy" id="361077"/>
    <lineage>
        <taxon>Eukaryota</taxon>
        <taxon>Amoebozoa</taxon>
        <taxon>Evosea</taxon>
        <taxon>Eumycetozoa</taxon>
        <taxon>Dictyostelia</taxon>
        <taxon>Dictyosteliales</taxon>
        <taxon>Raperosteliaceae</taxon>
        <taxon>Tieghemostelium</taxon>
    </lineage>
</organism>
<reference evidence="3 4" key="1">
    <citation type="submission" date="2015-12" db="EMBL/GenBank/DDBJ databases">
        <title>Dictyostelia acquired genes for synthesis and detection of signals that induce cell-type specialization by lateral gene transfer from prokaryotes.</title>
        <authorList>
            <person name="Gloeckner G."/>
            <person name="Schaap P."/>
        </authorList>
    </citation>
    <scope>NUCLEOTIDE SEQUENCE [LARGE SCALE GENOMIC DNA]</scope>
    <source>
        <strain evidence="3 4">TK</strain>
    </source>
</reference>
<name>A0A151Z335_TIELA</name>
<keyword evidence="4" id="KW-1185">Reference proteome</keyword>
<dbReference type="InParanoid" id="A0A151Z335"/>
<sequence length="97" mass="11133">MYQVVLTTLFWFFQVNWGFQGEVSISSISEQNFPNVEEEQSRLVASEPPTRSSGANETEVDQEEENFKIFISTQEIPEGTKEITIVDESLNLLLMVR</sequence>
<feature type="signal peptide" evidence="2">
    <location>
        <begin position="1"/>
        <end position="18"/>
    </location>
</feature>
<proteinExistence type="predicted"/>
<accession>A0A151Z335</accession>